<evidence type="ECO:0000313" key="2">
    <source>
        <dbReference type="Proteomes" id="UP001281761"/>
    </source>
</evidence>
<name>A0ABQ9YDI0_9EUKA</name>
<sequence>MLAKMLTEQGRPLLVLVAQDSRHVPVISPVTSTHYSEYSPFLKWNPVHADSPDSVAQPFVSLASMRVFIFKPPTLVSSKLIPRMLSTPHLRDLSLIADSNIMLHILTIFYLAGQHQLYSLPLHAVLFIDPQSTRNLVLHEVLIPLESSLVQIRRNPRLLSWKEKFKAILEFLVKIFDVSAFHQPTLNFTCSSRIPTVFQSLLLEVEHEETYQFIIWLMSDYLRKWKRDGAETAGRGRIVLQTLEQEGFFEGLEQTLHPDKSTMDGLDVRTHSLWLMKRLGTNSGDPSTDAIAHMLEIVRTSIQITQEQLRRT</sequence>
<dbReference type="EMBL" id="JARBJD010000014">
    <property type="protein sequence ID" value="KAK2961817.1"/>
    <property type="molecule type" value="Genomic_DNA"/>
</dbReference>
<accession>A0ABQ9YDI0</accession>
<organism evidence="1 2">
    <name type="scientific">Blattamonas nauphoetae</name>
    <dbReference type="NCBI Taxonomy" id="2049346"/>
    <lineage>
        <taxon>Eukaryota</taxon>
        <taxon>Metamonada</taxon>
        <taxon>Preaxostyla</taxon>
        <taxon>Oxymonadida</taxon>
        <taxon>Blattamonas</taxon>
    </lineage>
</organism>
<reference evidence="1 2" key="1">
    <citation type="journal article" date="2022" name="bioRxiv">
        <title>Genomics of Preaxostyla Flagellates Illuminates Evolutionary Transitions and the Path Towards Mitochondrial Loss.</title>
        <authorList>
            <person name="Novak L.V.F."/>
            <person name="Treitli S.C."/>
            <person name="Pyrih J."/>
            <person name="Halakuc P."/>
            <person name="Pipaliya S.V."/>
            <person name="Vacek V."/>
            <person name="Brzon O."/>
            <person name="Soukal P."/>
            <person name="Eme L."/>
            <person name="Dacks J.B."/>
            <person name="Karnkowska A."/>
            <person name="Elias M."/>
            <person name="Hampl V."/>
        </authorList>
    </citation>
    <scope>NUCLEOTIDE SEQUENCE [LARGE SCALE GENOMIC DNA]</scope>
    <source>
        <strain evidence="1">NAU3</strain>
        <tissue evidence="1">Gut</tissue>
    </source>
</reference>
<evidence type="ECO:0000313" key="1">
    <source>
        <dbReference type="EMBL" id="KAK2961817.1"/>
    </source>
</evidence>
<protein>
    <submittedName>
        <fullName evidence="1">Uncharacterized protein</fullName>
    </submittedName>
</protein>
<proteinExistence type="predicted"/>
<gene>
    <name evidence="1" type="ORF">BLNAU_3254</name>
</gene>
<comment type="caution">
    <text evidence="1">The sequence shown here is derived from an EMBL/GenBank/DDBJ whole genome shotgun (WGS) entry which is preliminary data.</text>
</comment>
<dbReference type="Proteomes" id="UP001281761">
    <property type="component" value="Unassembled WGS sequence"/>
</dbReference>
<keyword evidence="2" id="KW-1185">Reference proteome</keyword>